<name>A0A8J7YHF5_9EURY</name>
<dbReference type="Proteomes" id="UP000783863">
    <property type="component" value="Unassembled WGS sequence"/>
</dbReference>
<dbReference type="Pfam" id="PF25925">
    <property type="entry name" value="DUF7970"/>
    <property type="match status" value="1"/>
</dbReference>
<dbReference type="InterPro" id="IPR058276">
    <property type="entry name" value="DUF7970"/>
</dbReference>
<accession>A0A8J7YHF5</accession>
<feature type="compositionally biased region" description="Basic and acidic residues" evidence="1">
    <location>
        <begin position="21"/>
        <end position="34"/>
    </location>
</feature>
<feature type="compositionally biased region" description="Polar residues" evidence="1">
    <location>
        <begin position="37"/>
        <end position="56"/>
    </location>
</feature>
<feature type="compositionally biased region" description="Acidic residues" evidence="1">
    <location>
        <begin position="9"/>
        <end position="20"/>
    </location>
</feature>
<evidence type="ECO:0000256" key="1">
    <source>
        <dbReference type="SAM" id="MobiDB-lite"/>
    </source>
</evidence>
<gene>
    <name evidence="2" type="ORF">EGD98_20570</name>
</gene>
<comment type="caution">
    <text evidence="2">The sequence shown here is derived from an EMBL/GenBank/DDBJ whole genome shotgun (WGS) entry which is preliminary data.</text>
</comment>
<proteinExistence type="predicted"/>
<reference evidence="2" key="1">
    <citation type="submission" date="2021-06" db="EMBL/GenBank/DDBJ databases">
        <title>Halomicroarcula sp. F24A a new haloarchaeum isolated from saline soil.</title>
        <authorList>
            <person name="Duran-Viseras A."/>
            <person name="Sanchez-Porro C."/>
            <person name="Ventosa A."/>
        </authorList>
    </citation>
    <scope>NUCLEOTIDE SEQUENCE</scope>
    <source>
        <strain evidence="2">F24A</strain>
    </source>
</reference>
<dbReference type="RefSeq" id="WP_220590236.1">
    <property type="nucleotide sequence ID" value="NZ_RKLQ01000007.1"/>
</dbReference>
<evidence type="ECO:0000313" key="2">
    <source>
        <dbReference type="EMBL" id="MBX0306045.1"/>
    </source>
</evidence>
<sequence length="132" mass="14682">MKQGSADDPFADDASEEADTEKEPELETNNKGRETGLASTGTDRPVGSTASSQTRSLPYIHSRDGVKDGRTQRPIFLRDHIESGIDDLVTQMEEEFGEDVYKTDITEAAMAVAQENPELVREKLDEWGYGWD</sequence>
<dbReference type="AlphaFoldDB" id="A0A8J7YHF5"/>
<dbReference type="EMBL" id="RKLQ01000007">
    <property type="protein sequence ID" value="MBX0306045.1"/>
    <property type="molecule type" value="Genomic_DNA"/>
</dbReference>
<protein>
    <submittedName>
        <fullName evidence="2">Uncharacterized protein</fullName>
    </submittedName>
</protein>
<feature type="region of interest" description="Disordered" evidence="1">
    <location>
        <begin position="1"/>
        <end position="66"/>
    </location>
</feature>
<keyword evidence="3" id="KW-1185">Reference proteome</keyword>
<organism evidence="2 3">
    <name type="scientific">Haloarcula salinisoli</name>
    <dbReference type="NCBI Taxonomy" id="2487746"/>
    <lineage>
        <taxon>Archaea</taxon>
        <taxon>Methanobacteriati</taxon>
        <taxon>Methanobacteriota</taxon>
        <taxon>Stenosarchaea group</taxon>
        <taxon>Halobacteria</taxon>
        <taxon>Halobacteriales</taxon>
        <taxon>Haloarculaceae</taxon>
        <taxon>Haloarcula</taxon>
    </lineage>
</organism>
<evidence type="ECO:0000313" key="3">
    <source>
        <dbReference type="Proteomes" id="UP000783863"/>
    </source>
</evidence>